<organism evidence="2 3">
    <name type="scientific">Pseudomonas fluorescens</name>
    <dbReference type="NCBI Taxonomy" id="294"/>
    <lineage>
        <taxon>Bacteria</taxon>
        <taxon>Pseudomonadati</taxon>
        <taxon>Pseudomonadota</taxon>
        <taxon>Gammaproteobacteria</taxon>
        <taxon>Pseudomonadales</taxon>
        <taxon>Pseudomonadaceae</taxon>
        <taxon>Pseudomonas</taxon>
    </lineage>
</organism>
<protein>
    <submittedName>
        <fullName evidence="2">Uncharacterized protein</fullName>
    </submittedName>
</protein>
<evidence type="ECO:0000313" key="3">
    <source>
        <dbReference type="Proteomes" id="UP000349468"/>
    </source>
</evidence>
<dbReference type="AlphaFoldDB" id="A0A5E7QK72"/>
<reference evidence="2 3" key="1">
    <citation type="submission" date="2019-09" db="EMBL/GenBank/DDBJ databases">
        <authorList>
            <person name="Chandra G."/>
            <person name="Truman W A."/>
        </authorList>
    </citation>
    <scope>NUCLEOTIDE SEQUENCE [LARGE SCALE GENOMIC DNA]</scope>
    <source>
        <strain evidence="2">PS870</strain>
    </source>
</reference>
<dbReference type="RefSeq" id="WP_154914357.1">
    <property type="nucleotide sequence ID" value="NZ_CABVIK010000057.1"/>
</dbReference>
<evidence type="ECO:0000313" key="2">
    <source>
        <dbReference type="EMBL" id="VVP62169.1"/>
    </source>
</evidence>
<dbReference type="Proteomes" id="UP000349468">
    <property type="component" value="Unassembled WGS sequence"/>
</dbReference>
<evidence type="ECO:0000256" key="1">
    <source>
        <dbReference type="SAM" id="MobiDB-lite"/>
    </source>
</evidence>
<dbReference type="EMBL" id="CABVIK010000057">
    <property type="protein sequence ID" value="VVP62169.1"/>
    <property type="molecule type" value="Genomic_DNA"/>
</dbReference>
<gene>
    <name evidence="2" type="ORF">PS870_06536</name>
</gene>
<name>A0A5E7QK72_PSEFL</name>
<sequence>MSTFAVFGMTLDVATTEARKKTSGTRKNLMVLGGVEPIPEAEWLEMVRKRAEKIMGGGTVRQLSPMFDAPQYAEQFIELARKTLKCRDMHIRAKAVLVDAQNKPIINPKTKAPKVGFTDWPPKQEAQAAA</sequence>
<feature type="region of interest" description="Disordered" evidence="1">
    <location>
        <begin position="107"/>
        <end position="130"/>
    </location>
</feature>
<accession>A0A5E7QK72</accession>
<proteinExistence type="predicted"/>